<evidence type="ECO:0000313" key="3">
    <source>
        <dbReference type="Proteomes" id="UP000287651"/>
    </source>
</evidence>
<accession>A0A426XV68</accession>
<keyword evidence="1" id="KW-1133">Transmembrane helix</keyword>
<organism evidence="2 3">
    <name type="scientific">Ensete ventricosum</name>
    <name type="common">Abyssinian banana</name>
    <name type="synonym">Musa ensete</name>
    <dbReference type="NCBI Taxonomy" id="4639"/>
    <lineage>
        <taxon>Eukaryota</taxon>
        <taxon>Viridiplantae</taxon>
        <taxon>Streptophyta</taxon>
        <taxon>Embryophyta</taxon>
        <taxon>Tracheophyta</taxon>
        <taxon>Spermatophyta</taxon>
        <taxon>Magnoliopsida</taxon>
        <taxon>Liliopsida</taxon>
        <taxon>Zingiberales</taxon>
        <taxon>Musaceae</taxon>
        <taxon>Ensete</taxon>
    </lineage>
</organism>
<sequence>MLVGDWTGRALLFGSWTGRALLLGNWASCVLLLGDWTGRRTKRWLGSHFPCSHFQPCSSASSDLFSLDRPAPSVDFLSRVASLESLEASTSETLSGVPSSTDIKALRDLEVMRVCHDFDSIVTEGSLAAIRKHYSIEEEYAMHALLPEQRP</sequence>
<proteinExistence type="predicted"/>
<keyword evidence="1" id="KW-0472">Membrane</keyword>
<keyword evidence="1" id="KW-0812">Transmembrane</keyword>
<gene>
    <name evidence="2" type="ORF">B296_00056468</name>
</gene>
<dbReference type="Proteomes" id="UP000287651">
    <property type="component" value="Unassembled WGS sequence"/>
</dbReference>
<dbReference type="EMBL" id="AMZH03017199">
    <property type="protein sequence ID" value="RRT43380.1"/>
    <property type="molecule type" value="Genomic_DNA"/>
</dbReference>
<reference evidence="2 3" key="1">
    <citation type="journal article" date="2014" name="Agronomy (Basel)">
        <title>A Draft Genome Sequence for Ensete ventricosum, the Drought-Tolerant Tree Against Hunger.</title>
        <authorList>
            <person name="Harrison J."/>
            <person name="Moore K.A."/>
            <person name="Paszkiewicz K."/>
            <person name="Jones T."/>
            <person name="Grant M."/>
            <person name="Ambacheew D."/>
            <person name="Muzemil S."/>
            <person name="Studholme D.J."/>
        </authorList>
    </citation>
    <scope>NUCLEOTIDE SEQUENCE [LARGE SCALE GENOMIC DNA]</scope>
</reference>
<evidence type="ECO:0000313" key="2">
    <source>
        <dbReference type="EMBL" id="RRT43380.1"/>
    </source>
</evidence>
<protein>
    <submittedName>
        <fullName evidence="2">Uncharacterized protein</fullName>
    </submittedName>
</protein>
<evidence type="ECO:0000256" key="1">
    <source>
        <dbReference type="SAM" id="Phobius"/>
    </source>
</evidence>
<dbReference type="AlphaFoldDB" id="A0A426XV68"/>
<feature type="transmembrane region" description="Helical" evidence="1">
    <location>
        <begin position="20"/>
        <end position="38"/>
    </location>
</feature>
<name>A0A426XV68_ENSVE</name>
<comment type="caution">
    <text evidence="2">The sequence shown here is derived from an EMBL/GenBank/DDBJ whole genome shotgun (WGS) entry which is preliminary data.</text>
</comment>